<feature type="compositionally biased region" description="Low complexity" evidence="1">
    <location>
        <begin position="417"/>
        <end position="432"/>
    </location>
</feature>
<dbReference type="Proteomes" id="UP001201163">
    <property type="component" value="Unassembled WGS sequence"/>
</dbReference>
<feature type="compositionally biased region" description="Polar residues" evidence="1">
    <location>
        <begin position="185"/>
        <end position="198"/>
    </location>
</feature>
<feature type="compositionally biased region" description="Low complexity" evidence="1">
    <location>
        <begin position="199"/>
        <end position="208"/>
    </location>
</feature>
<keyword evidence="4" id="KW-1185">Reference proteome</keyword>
<name>A0AAD4Q971_9AGAM</name>
<feature type="compositionally biased region" description="Pro residues" evidence="1">
    <location>
        <begin position="209"/>
        <end position="218"/>
    </location>
</feature>
<keyword evidence="2" id="KW-0472">Membrane</keyword>
<dbReference type="EMBL" id="JAKELL010000043">
    <property type="protein sequence ID" value="KAH8988201.1"/>
    <property type="molecule type" value="Genomic_DNA"/>
</dbReference>
<feature type="transmembrane region" description="Helical" evidence="2">
    <location>
        <begin position="21"/>
        <end position="40"/>
    </location>
</feature>
<keyword evidence="2" id="KW-1133">Transmembrane helix</keyword>
<organism evidence="3 4">
    <name type="scientific">Lactarius akahatsu</name>
    <dbReference type="NCBI Taxonomy" id="416441"/>
    <lineage>
        <taxon>Eukaryota</taxon>
        <taxon>Fungi</taxon>
        <taxon>Dikarya</taxon>
        <taxon>Basidiomycota</taxon>
        <taxon>Agaricomycotina</taxon>
        <taxon>Agaricomycetes</taxon>
        <taxon>Russulales</taxon>
        <taxon>Russulaceae</taxon>
        <taxon>Lactarius</taxon>
    </lineage>
</organism>
<protein>
    <submittedName>
        <fullName evidence="3">Uncharacterized protein</fullName>
    </submittedName>
</protein>
<comment type="caution">
    <text evidence="3">The sequence shown here is derived from an EMBL/GenBank/DDBJ whole genome shotgun (WGS) entry which is preliminary data.</text>
</comment>
<dbReference type="AlphaFoldDB" id="A0AAD4Q971"/>
<evidence type="ECO:0000256" key="2">
    <source>
        <dbReference type="SAM" id="Phobius"/>
    </source>
</evidence>
<gene>
    <name evidence="3" type="ORF">EDB92DRAFT_1051299</name>
</gene>
<sequence length="529" mass="56380">MALLVQPRETRREEGKVCLPLLSIFIHLASFFASLHSLFFCGLKLVMLCRLLAGFLLVTSRRLAVLAQASTVVWNSPTPGDRFSSGDTIIGKWQTPGKVVSPSFGLCTAGENHCGATVWPEVKESAGYYLVSLAVPDVDKESAYYLRMKDDFGHTYSSPIFTLTSYPQNENNPATLPPDVAARPQSESDQAPMSSVITPSASNSSNPAPADPAAPYAPDPSSAAVPHPLATSGPLVAAAHSAPPAAALAVPLSLAGAIIVLAGGLALHHRRRLVAEKERAREKLARSTSRLRSTGLALNLSSGGGGIYKGVDDVDADVDVEKALFARGGALFRGRGGESVADPTADAYYPRVSAGAAPLYPHYGPEPRQRTRHLALDLLPALGYRRPRPPPPPLSSSFASSSLRRGYSGDVERTRSRGSGSRNSGGSLWRSLSISRHRRKVAPTSTLASSPSMTESVTSEVLTSYLPSPDFVDQGHRSHGAGYFEFENVPLSPPLLHTREASEPEDSRMKELRGVYEAVARALGNTRVG</sequence>
<accession>A0AAD4Q971</accession>
<evidence type="ECO:0000313" key="3">
    <source>
        <dbReference type="EMBL" id="KAH8988201.1"/>
    </source>
</evidence>
<proteinExistence type="predicted"/>
<reference evidence="3" key="1">
    <citation type="submission" date="2022-01" db="EMBL/GenBank/DDBJ databases">
        <title>Comparative genomics reveals a dynamic genome evolution in the ectomycorrhizal milk-cap (Lactarius) mushrooms.</title>
        <authorList>
            <consortium name="DOE Joint Genome Institute"/>
            <person name="Lebreton A."/>
            <person name="Tang N."/>
            <person name="Kuo A."/>
            <person name="LaButti K."/>
            <person name="Drula E."/>
            <person name="Barry K."/>
            <person name="Clum A."/>
            <person name="Lipzen A."/>
            <person name="Mousain D."/>
            <person name="Ng V."/>
            <person name="Wang R."/>
            <person name="Wang X."/>
            <person name="Dai Y."/>
            <person name="Henrissat B."/>
            <person name="Grigoriev I.V."/>
            <person name="Guerin-Laguette A."/>
            <person name="Yu F."/>
            <person name="Martin F.M."/>
        </authorList>
    </citation>
    <scope>NUCLEOTIDE SEQUENCE</scope>
    <source>
        <strain evidence="3">QP</strain>
    </source>
</reference>
<evidence type="ECO:0000313" key="4">
    <source>
        <dbReference type="Proteomes" id="UP001201163"/>
    </source>
</evidence>
<feature type="region of interest" description="Disordered" evidence="1">
    <location>
        <begin position="167"/>
        <end position="225"/>
    </location>
</feature>
<keyword evidence="2" id="KW-0812">Transmembrane</keyword>
<evidence type="ECO:0000256" key="1">
    <source>
        <dbReference type="SAM" id="MobiDB-lite"/>
    </source>
</evidence>
<feature type="transmembrane region" description="Helical" evidence="2">
    <location>
        <begin position="245"/>
        <end position="267"/>
    </location>
</feature>
<feature type="compositionally biased region" description="Low complexity" evidence="1">
    <location>
        <begin position="395"/>
        <end position="408"/>
    </location>
</feature>
<feature type="region of interest" description="Disordered" evidence="1">
    <location>
        <begin position="382"/>
        <end position="432"/>
    </location>
</feature>